<gene>
    <name evidence="3" type="ORF">Fcan01_07007</name>
</gene>
<dbReference type="PANTHER" id="PTHR23248:SF9">
    <property type="entry name" value="PHOSPHOLIPID SCRAMBLASE"/>
    <property type="match status" value="1"/>
</dbReference>
<evidence type="ECO:0000256" key="1">
    <source>
        <dbReference type="ARBA" id="ARBA00005350"/>
    </source>
</evidence>
<proteinExistence type="inferred from homology"/>
<evidence type="ECO:0000256" key="2">
    <source>
        <dbReference type="RuleBase" id="RU363116"/>
    </source>
</evidence>
<dbReference type="EMBL" id="LNIX01000003">
    <property type="protein sequence ID" value="OXA58713.1"/>
    <property type="molecule type" value="Genomic_DNA"/>
</dbReference>
<protein>
    <recommendedName>
        <fullName evidence="2">Phospholipid scramblase</fullName>
    </recommendedName>
</protein>
<dbReference type="OrthoDB" id="191150at2759"/>
<accession>A0A226EM01</accession>
<comment type="similarity">
    <text evidence="1 2">Belongs to the phospholipid scramblase family.</text>
</comment>
<dbReference type="GO" id="GO:0017128">
    <property type="term" value="F:phospholipid scramblase activity"/>
    <property type="evidence" value="ECO:0007669"/>
    <property type="project" value="InterPro"/>
</dbReference>
<name>A0A226EM01_FOLCA</name>
<dbReference type="AlphaFoldDB" id="A0A226EM01"/>
<dbReference type="InterPro" id="IPR005552">
    <property type="entry name" value="Scramblase"/>
</dbReference>
<organism evidence="3 4">
    <name type="scientific">Folsomia candida</name>
    <name type="common">Springtail</name>
    <dbReference type="NCBI Taxonomy" id="158441"/>
    <lineage>
        <taxon>Eukaryota</taxon>
        <taxon>Metazoa</taxon>
        <taxon>Ecdysozoa</taxon>
        <taxon>Arthropoda</taxon>
        <taxon>Hexapoda</taxon>
        <taxon>Collembola</taxon>
        <taxon>Entomobryomorpha</taxon>
        <taxon>Isotomoidea</taxon>
        <taxon>Isotomidae</taxon>
        <taxon>Proisotominae</taxon>
        <taxon>Folsomia</taxon>
    </lineage>
</organism>
<reference evidence="3 4" key="1">
    <citation type="submission" date="2015-12" db="EMBL/GenBank/DDBJ databases">
        <title>The genome of Folsomia candida.</title>
        <authorList>
            <person name="Faddeeva A."/>
            <person name="Derks M.F."/>
            <person name="Anvar Y."/>
            <person name="Smit S."/>
            <person name="Van Straalen N."/>
            <person name="Roelofs D."/>
        </authorList>
    </citation>
    <scope>NUCLEOTIDE SEQUENCE [LARGE SCALE GENOMIC DNA]</scope>
    <source>
        <strain evidence="3 4">VU population</strain>
        <tissue evidence="3">Whole body</tissue>
    </source>
</reference>
<dbReference type="OMA" id="ATENTCC"/>
<dbReference type="PANTHER" id="PTHR23248">
    <property type="entry name" value="PHOSPHOLIPID SCRAMBLASE-RELATED"/>
    <property type="match status" value="1"/>
</dbReference>
<comment type="caution">
    <text evidence="3">The sequence shown here is derived from an EMBL/GenBank/DDBJ whole genome shotgun (WGS) entry which is preliminary data.</text>
</comment>
<evidence type="ECO:0000313" key="3">
    <source>
        <dbReference type="EMBL" id="OXA58713.1"/>
    </source>
</evidence>
<comment type="function">
    <text evidence="2">May mediate accelerated ATP-independent bidirectional transbilayer migration of phospholipids upon binding calcium ions that results in a loss of phospholipid asymmetry in the plasma membrane.</text>
</comment>
<dbReference type="STRING" id="158441.A0A226EM01"/>
<dbReference type="Pfam" id="PF03803">
    <property type="entry name" value="Scramblase"/>
    <property type="match status" value="1"/>
</dbReference>
<keyword evidence="2" id="KW-0564">Palmitate</keyword>
<keyword evidence="2" id="KW-0106">Calcium</keyword>
<keyword evidence="2" id="KW-0449">Lipoprotein</keyword>
<dbReference type="Proteomes" id="UP000198287">
    <property type="component" value="Unassembled WGS sequence"/>
</dbReference>
<keyword evidence="4" id="KW-1185">Reference proteome</keyword>
<dbReference type="GO" id="GO:0005886">
    <property type="term" value="C:plasma membrane"/>
    <property type="evidence" value="ECO:0007669"/>
    <property type="project" value="TreeGrafter"/>
</dbReference>
<sequence>MIIKQEPELMEIFCHCEGKNRYSIRDEHGREFMRATENTCCCYMRCCCCTNRRPFNFTVDDFDEHEIYLDRKVSCNSCFFPRCMNKVVVTAKNGETLGFEKQRWSMCKTYFNIKGGNSEKVLRISGPCCTTSCCCGNIKFTIKDMDGHQVGSISKEWGGIIQESFTDIDNFCITFPVDLDVKIKAVLVAATILIDYMFFENTKEPKP</sequence>
<comment type="cofactor">
    <cofactor evidence="2">
        <name>Ca(2+)</name>
        <dbReference type="ChEBI" id="CHEBI:29108"/>
    </cofactor>
</comment>
<evidence type="ECO:0000313" key="4">
    <source>
        <dbReference type="Proteomes" id="UP000198287"/>
    </source>
</evidence>